<protein>
    <submittedName>
        <fullName evidence="6">Putative ATP-dependent carboligase</fullName>
    </submittedName>
</protein>
<evidence type="ECO:0000256" key="2">
    <source>
        <dbReference type="ARBA" id="ARBA00022741"/>
    </source>
</evidence>
<name>A0A062UZQ4_9EURY</name>
<dbReference type="Pfam" id="PF02655">
    <property type="entry name" value="ATP-grasp_3"/>
    <property type="match status" value="1"/>
</dbReference>
<evidence type="ECO:0000256" key="1">
    <source>
        <dbReference type="ARBA" id="ARBA00022598"/>
    </source>
</evidence>
<dbReference type="GO" id="GO:0016874">
    <property type="term" value="F:ligase activity"/>
    <property type="evidence" value="ECO:0007669"/>
    <property type="project" value="UniProtKB-KW"/>
</dbReference>
<evidence type="ECO:0000259" key="5">
    <source>
        <dbReference type="PROSITE" id="PS50975"/>
    </source>
</evidence>
<dbReference type="PANTHER" id="PTHR43055:SF1">
    <property type="entry name" value="FORMATE-DEPENDENT PHOSPHORIBOSYLGLYCINAMIDE FORMYLTRANSFERASE"/>
    <property type="match status" value="1"/>
</dbReference>
<sequence>MKILVIGKSTRGIVCSAKRAGYTVYALDQFGDVDMRRCADKAQFLDNVNRIPELVNSFGEFDAIILGPGFERLKFKNILNNRLKIIEEVSDKLSISKRFKSMGIPHPDTEPLDKASGLKFPLMVKPRSGSGGIQNTIVRNEDELTSFKARSDAGEFIAQEFVNGIPCSASLIGTGDDVAIVALNEQLIGNPWLTRLPFAYCGNITPFSTGFNKEMIEYAKQIALEFRLSGSNGVDFLLTEKDVVAIEVNPRFQGSIDTVELSTGMNIFDAHVRSFEGQLPESREPVCFAAKAIMYANKKTIIYQKLSDRLIKYMDNKHAADIPQPGWVVQPDEPIATVLETGKIREGVLEKVKRYAHDIKIMTEV</sequence>
<dbReference type="Gene3D" id="3.30.470.20">
    <property type="entry name" value="ATP-grasp fold, B domain"/>
    <property type="match status" value="1"/>
</dbReference>
<dbReference type="InterPro" id="IPR003806">
    <property type="entry name" value="ATP-grasp_PylC-type"/>
</dbReference>
<dbReference type="GO" id="GO:0046872">
    <property type="term" value="F:metal ion binding"/>
    <property type="evidence" value="ECO:0007669"/>
    <property type="project" value="InterPro"/>
</dbReference>
<accession>A0A062UZQ4</accession>
<keyword evidence="3 4" id="KW-0067">ATP-binding</keyword>
<feature type="domain" description="ATP-grasp" evidence="5">
    <location>
        <begin position="87"/>
        <end position="276"/>
    </location>
</feature>
<dbReference type="SUPFAM" id="SSF56059">
    <property type="entry name" value="Glutathione synthetase ATP-binding domain-like"/>
    <property type="match status" value="1"/>
</dbReference>
<gene>
    <name evidence="6" type="ORF">ANME2D_02674</name>
</gene>
<dbReference type="PROSITE" id="PS50975">
    <property type="entry name" value="ATP_GRASP"/>
    <property type="match status" value="1"/>
</dbReference>
<evidence type="ECO:0000256" key="4">
    <source>
        <dbReference type="PROSITE-ProRule" id="PRU00409"/>
    </source>
</evidence>
<dbReference type="PANTHER" id="PTHR43055">
    <property type="entry name" value="FORMATE-DEPENDENT PHOSPHORIBOSYLGLYCINAMIDE FORMYLTRANSFERASE"/>
    <property type="match status" value="1"/>
</dbReference>
<dbReference type="InterPro" id="IPR016677">
    <property type="entry name" value="UCP016817_carboligase"/>
</dbReference>
<dbReference type="Proteomes" id="UP000027153">
    <property type="component" value="Unassembled WGS sequence"/>
</dbReference>
<evidence type="ECO:0000256" key="3">
    <source>
        <dbReference type="ARBA" id="ARBA00022840"/>
    </source>
</evidence>
<keyword evidence="7" id="KW-1185">Reference proteome</keyword>
<keyword evidence="1 6" id="KW-0436">Ligase</keyword>
<evidence type="ECO:0000313" key="7">
    <source>
        <dbReference type="Proteomes" id="UP000027153"/>
    </source>
</evidence>
<dbReference type="AlphaFoldDB" id="A0A062UZQ4"/>
<proteinExistence type="predicted"/>
<dbReference type="OrthoDB" id="11959at2157"/>
<organism evidence="6 7">
    <name type="scientific">Candidatus Methanoperedens nitratireducens</name>
    <dbReference type="NCBI Taxonomy" id="1392998"/>
    <lineage>
        <taxon>Archaea</taxon>
        <taxon>Methanobacteriati</taxon>
        <taxon>Methanobacteriota</taxon>
        <taxon>Stenosarchaea group</taxon>
        <taxon>Methanomicrobia</taxon>
        <taxon>Methanosarcinales</taxon>
        <taxon>ANME-2 cluster</taxon>
        <taxon>Candidatus Methanoperedentaceae</taxon>
        <taxon>Candidatus Methanoperedens</taxon>
    </lineage>
</organism>
<dbReference type="GO" id="GO:0005524">
    <property type="term" value="F:ATP binding"/>
    <property type="evidence" value="ECO:0007669"/>
    <property type="project" value="UniProtKB-UniRule"/>
</dbReference>
<reference evidence="6 7" key="1">
    <citation type="journal article" date="2013" name="Nature">
        <title>Anaerobic oxidation of methane coupled to nitrate reduction in a novel archaeal lineage.</title>
        <authorList>
            <person name="Haroon M.F."/>
            <person name="Hu S."/>
            <person name="Shi Y."/>
            <person name="Imelfort M."/>
            <person name="Keller J."/>
            <person name="Hugenholtz P."/>
            <person name="Yuan Z."/>
            <person name="Tyson G.W."/>
        </authorList>
    </citation>
    <scope>NUCLEOTIDE SEQUENCE [LARGE SCALE GENOMIC DNA]</scope>
    <source>
        <strain evidence="6 7">ANME-2d</strain>
    </source>
</reference>
<dbReference type="EMBL" id="JMIY01000007">
    <property type="protein sequence ID" value="KCZ70652.1"/>
    <property type="molecule type" value="Genomic_DNA"/>
</dbReference>
<evidence type="ECO:0000313" key="6">
    <source>
        <dbReference type="EMBL" id="KCZ70652.1"/>
    </source>
</evidence>
<dbReference type="RefSeq" id="WP_048092418.1">
    <property type="nucleotide sequence ID" value="NZ_JMIY01000007.1"/>
</dbReference>
<dbReference type="InterPro" id="IPR011761">
    <property type="entry name" value="ATP-grasp"/>
</dbReference>
<dbReference type="GO" id="GO:0005829">
    <property type="term" value="C:cytosol"/>
    <property type="evidence" value="ECO:0007669"/>
    <property type="project" value="TreeGrafter"/>
</dbReference>
<keyword evidence="2 4" id="KW-0547">Nucleotide-binding</keyword>
<dbReference type="PIRSF" id="PIRSF016817">
    <property type="entry name" value="UCP016817_carboligase"/>
    <property type="match status" value="1"/>
</dbReference>
<comment type="caution">
    <text evidence="6">The sequence shown here is derived from an EMBL/GenBank/DDBJ whole genome shotgun (WGS) entry which is preliminary data.</text>
</comment>